<dbReference type="GO" id="GO:0009279">
    <property type="term" value="C:cell outer membrane"/>
    <property type="evidence" value="ECO:0007669"/>
    <property type="project" value="UniProtKB-SubCell"/>
</dbReference>
<evidence type="ECO:0000259" key="7">
    <source>
        <dbReference type="Pfam" id="PF00593"/>
    </source>
</evidence>
<evidence type="ECO:0000313" key="9">
    <source>
        <dbReference type="EMBL" id="SUZ52243.1"/>
    </source>
</evidence>
<name>A0A381NFD9_9ZZZZ</name>
<dbReference type="InterPro" id="IPR037066">
    <property type="entry name" value="Plug_dom_sf"/>
</dbReference>
<organism evidence="9">
    <name type="scientific">marine metagenome</name>
    <dbReference type="NCBI Taxonomy" id="408172"/>
    <lineage>
        <taxon>unclassified sequences</taxon>
        <taxon>metagenomes</taxon>
        <taxon>ecological metagenomes</taxon>
    </lineage>
</organism>
<sequence length="1011" mass="110663">MKKIKLFITLSLLIVSYLGFAQNVTINGNVSDDNSLALPGATVLVEGTSTGVTTDFDGNYTISASVGDVLVFSFVGFDSKSVTVGNSTQINVQLNSSTELDEVVVTGITSRDRRRLTSSAVVVGAELIEGVALSSPDQALSGRVAGLRVVTRSGTPGAPTDIRIRGEGSISGSNAPLFVIDGVPVNNGSISPLLTDMGILSMINASDIESITVLKDASATAPYGARGSNGVIVITTKTGSAGEVKYSLTTQYGFQNYAINERPMLTGEQRLELGAETLINDYGWSKAQATTYALANFAGAAAWDAGGRVDGNWEELVKVDDAPYQSYDISASGGSAQENFRISLGYKNTQGTSVGTDFESVTGTFTYKRKSGKVDIVTSNRVTNAIQNGIHEGSSYFGAPQMTRLFMSPFQQPKNPDGSWNISLSTSVFNTPYLAEKNIQQNDGTRALSNTTVSYRINDDLKFSTRYALDFTLGVSHEFRDPHHGDANGQNGYSYQNTSRSFTWSSTNTLDFNKTVDDVHNFSALAQMEFQKNKYTYNSSSGENVAADGLYYVNSFGTNQSASGAFSDWKQLSYLGLLNYTYLDKYVADFSFKYEGSSRFAKGYRFGSFWSAGIAWNIHKESFLDGNEIVNNLKFRASIGETGSNSVGLNQYQSLFGYSASYDDNGAIYPSSFGNLLLSWEKQTLYDVGLDFGFLKNRITGSVGYYNRRTNDLLQSVPLSTTSGHGSQTQNVGEVENKGVEVELNADVLRLGDFTWNIYGNYATNENEVLKLAKKADGTDINLDGGYNRTRVGEPMGIWYLRGWAGVNSDTGNPMYYKGGATNPSMEIVNSYGAALQMTQGNRMPTYSGGLGTRFSYKSFYVDANFYYQGGNKVYERWNWYTHASNLLSTRYYQGSQVLLNRWQKPGDVTDVPRMRWSTSTSGTGSGNTSRFLYDGDYVRLRDVVVGYNLPKRWIEKAGFDDVGLSLRGLNLFTWVKDDNLRVDPEVRNSGSWEIYTPILKSVSVGVNLKF</sequence>
<dbReference type="NCBIfam" id="TIGR04057">
    <property type="entry name" value="SusC_RagA_signa"/>
    <property type="match status" value="1"/>
</dbReference>
<dbReference type="Gene3D" id="2.170.130.10">
    <property type="entry name" value="TonB-dependent receptor, plug domain"/>
    <property type="match status" value="1"/>
</dbReference>
<dbReference type="Gene3D" id="2.40.170.20">
    <property type="entry name" value="TonB-dependent receptor, beta-barrel domain"/>
    <property type="match status" value="1"/>
</dbReference>
<feature type="domain" description="TonB-dependent receptor-like beta-barrel" evidence="7">
    <location>
        <begin position="426"/>
        <end position="971"/>
    </location>
</feature>
<proteinExistence type="predicted"/>
<comment type="subcellular location">
    <subcellularLocation>
        <location evidence="1">Cell outer membrane</location>
        <topology evidence="1">Multi-pass membrane protein</topology>
    </subcellularLocation>
</comment>
<evidence type="ECO:0000256" key="3">
    <source>
        <dbReference type="ARBA" id="ARBA00022692"/>
    </source>
</evidence>
<keyword evidence="5" id="KW-0472">Membrane</keyword>
<dbReference type="AlphaFoldDB" id="A0A381NFD9"/>
<dbReference type="InterPro" id="IPR012910">
    <property type="entry name" value="Plug_dom"/>
</dbReference>
<dbReference type="Pfam" id="PF07715">
    <property type="entry name" value="Plug"/>
    <property type="match status" value="1"/>
</dbReference>
<accession>A0A381NFD9</accession>
<evidence type="ECO:0000256" key="4">
    <source>
        <dbReference type="ARBA" id="ARBA00023077"/>
    </source>
</evidence>
<protein>
    <recommendedName>
        <fullName evidence="10">TonB-dependent receptor plug domain-containing protein</fullName>
    </recommendedName>
</protein>
<dbReference type="InterPro" id="IPR008969">
    <property type="entry name" value="CarboxyPept-like_regulatory"/>
</dbReference>
<dbReference type="SUPFAM" id="SSF49464">
    <property type="entry name" value="Carboxypeptidase regulatory domain-like"/>
    <property type="match status" value="1"/>
</dbReference>
<dbReference type="InterPro" id="IPR023997">
    <property type="entry name" value="TonB-dep_OMP_SusC/RagA_CS"/>
</dbReference>
<dbReference type="Pfam" id="PF00593">
    <property type="entry name" value="TonB_dep_Rec_b-barrel"/>
    <property type="match status" value="1"/>
</dbReference>
<keyword evidence="3" id="KW-0812">Transmembrane</keyword>
<dbReference type="Pfam" id="PF13715">
    <property type="entry name" value="CarbopepD_reg_2"/>
    <property type="match status" value="1"/>
</dbReference>
<keyword evidence="6" id="KW-0998">Cell outer membrane</keyword>
<dbReference type="NCBIfam" id="TIGR04056">
    <property type="entry name" value="OMP_RagA_SusC"/>
    <property type="match status" value="1"/>
</dbReference>
<dbReference type="InterPro" id="IPR039426">
    <property type="entry name" value="TonB-dep_rcpt-like"/>
</dbReference>
<dbReference type="Gene3D" id="2.60.40.1120">
    <property type="entry name" value="Carboxypeptidase-like, regulatory domain"/>
    <property type="match status" value="1"/>
</dbReference>
<evidence type="ECO:0008006" key="10">
    <source>
        <dbReference type="Google" id="ProtNLM"/>
    </source>
</evidence>
<dbReference type="InterPro" id="IPR023996">
    <property type="entry name" value="TonB-dep_OMP_SusC/RagA"/>
</dbReference>
<dbReference type="EMBL" id="UINC01000264">
    <property type="protein sequence ID" value="SUZ52243.1"/>
    <property type="molecule type" value="Genomic_DNA"/>
</dbReference>
<dbReference type="SUPFAM" id="SSF56935">
    <property type="entry name" value="Porins"/>
    <property type="match status" value="1"/>
</dbReference>
<dbReference type="InterPro" id="IPR000531">
    <property type="entry name" value="Beta-barrel_TonB"/>
</dbReference>
<evidence type="ECO:0000256" key="5">
    <source>
        <dbReference type="ARBA" id="ARBA00023136"/>
    </source>
</evidence>
<evidence type="ECO:0000259" key="8">
    <source>
        <dbReference type="Pfam" id="PF07715"/>
    </source>
</evidence>
<reference evidence="9" key="1">
    <citation type="submission" date="2018-05" db="EMBL/GenBank/DDBJ databases">
        <authorList>
            <person name="Lanie J.A."/>
            <person name="Ng W.-L."/>
            <person name="Kazmierczak K.M."/>
            <person name="Andrzejewski T.M."/>
            <person name="Davidsen T.M."/>
            <person name="Wayne K.J."/>
            <person name="Tettelin H."/>
            <person name="Glass J.I."/>
            <person name="Rusch D."/>
            <person name="Podicherti R."/>
            <person name="Tsui H.-C.T."/>
            <person name="Winkler M.E."/>
        </authorList>
    </citation>
    <scope>NUCLEOTIDE SEQUENCE</scope>
</reference>
<evidence type="ECO:0000256" key="1">
    <source>
        <dbReference type="ARBA" id="ARBA00004571"/>
    </source>
</evidence>
<evidence type="ECO:0000256" key="6">
    <source>
        <dbReference type="ARBA" id="ARBA00023237"/>
    </source>
</evidence>
<feature type="domain" description="TonB-dependent receptor plug" evidence="8">
    <location>
        <begin position="114"/>
        <end position="231"/>
    </location>
</feature>
<gene>
    <name evidence="9" type="ORF">METZ01_LOCUS5097</name>
</gene>
<evidence type="ECO:0000256" key="2">
    <source>
        <dbReference type="ARBA" id="ARBA00022448"/>
    </source>
</evidence>
<keyword evidence="4" id="KW-0798">TonB box</keyword>
<dbReference type="InterPro" id="IPR036942">
    <property type="entry name" value="Beta-barrel_TonB_sf"/>
</dbReference>
<keyword evidence="2" id="KW-0813">Transport</keyword>
<dbReference type="PROSITE" id="PS52016">
    <property type="entry name" value="TONB_DEPENDENT_REC_3"/>
    <property type="match status" value="1"/>
</dbReference>